<feature type="domain" description="ABC transmembrane type-1" evidence="13">
    <location>
        <begin position="72"/>
        <end position="284"/>
    </location>
</feature>
<comment type="caution">
    <text evidence="14">The sequence shown here is derived from an EMBL/GenBank/DDBJ whole genome shotgun (WGS) entry which is preliminary data.</text>
</comment>
<evidence type="ECO:0000256" key="6">
    <source>
        <dbReference type="ARBA" id="ARBA00022519"/>
    </source>
</evidence>
<keyword evidence="7 12" id="KW-0812">Transmembrane</keyword>
<evidence type="ECO:0000259" key="13">
    <source>
        <dbReference type="PROSITE" id="PS50928"/>
    </source>
</evidence>
<evidence type="ECO:0000256" key="9">
    <source>
        <dbReference type="ARBA" id="ARBA00023136"/>
    </source>
</evidence>
<feature type="transmembrane region" description="Helical" evidence="12">
    <location>
        <begin position="110"/>
        <end position="130"/>
    </location>
</feature>
<keyword evidence="9 12" id="KW-0472">Membrane</keyword>
<dbReference type="PANTHER" id="PTHR43227:SF9">
    <property type="entry name" value="SN-GLYCEROL-3-PHOSPHATE TRANSPORT SYSTEM PERMEASE PROTEIN UGPA"/>
    <property type="match status" value="1"/>
</dbReference>
<accession>A0ABV0LWQ6</accession>
<dbReference type="InterPro" id="IPR035906">
    <property type="entry name" value="MetI-like_sf"/>
</dbReference>
<sequence length="294" mass="32845">MQTKRTIFQNKLLPYLLLVPQLAVTTVFFLWPAGQAVKSSFEREDPFGFRTTFIWFDNYLQLFEDPEYLNSLGRTAIFAVSVTLLSMSLALLFAVAVNRLLRSGRVYTTLLLWPYAVAPVVAGVLWWFMFNPTIGILPYLLARLGISWNHRVDGADAMILIILAASWKQISYNFLFFVAGLQSVPQSLVEAAAIDGAGPFKRFWTIVFPLLSPTTFFLMIININYAMFETFGTIDGSTGGGPAGATNTLVYKVYADGFLGLNIGSSAAQSVILMLIVIALTAVQFRWVERRVQY</sequence>
<keyword evidence="8 12" id="KW-1133">Transmembrane helix</keyword>
<evidence type="ECO:0000313" key="14">
    <source>
        <dbReference type="EMBL" id="MEQ1404021.1"/>
    </source>
</evidence>
<name>A0ABV0LWQ6_9HYPH</name>
<dbReference type="CDD" id="cd06261">
    <property type="entry name" value="TM_PBP2"/>
    <property type="match status" value="1"/>
</dbReference>
<comment type="function">
    <text evidence="10">Part of the ABC transporter complex UgpBAEC involved in sn-glycerol-3-phosphate (G3P) import. Probably responsible for the translocation of the substrate across the membrane.</text>
</comment>
<dbReference type="RefSeq" id="WP_227705037.1">
    <property type="nucleotide sequence ID" value="NZ_JBEAAL010000001.1"/>
</dbReference>
<evidence type="ECO:0000256" key="1">
    <source>
        <dbReference type="ARBA" id="ARBA00004429"/>
    </source>
</evidence>
<keyword evidence="15" id="KW-1185">Reference proteome</keyword>
<feature type="transmembrane region" description="Helical" evidence="12">
    <location>
        <begin position="202"/>
        <end position="223"/>
    </location>
</feature>
<evidence type="ECO:0000313" key="15">
    <source>
        <dbReference type="Proteomes" id="UP001496627"/>
    </source>
</evidence>
<dbReference type="InterPro" id="IPR000515">
    <property type="entry name" value="MetI-like"/>
</dbReference>
<evidence type="ECO:0000256" key="7">
    <source>
        <dbReference type="ARBA" id="ARBA00022692"/>
    </source>
</evidence>
<protein>
    <recommendedName>
        <fullName evidence="11">sn-glycerol-3-phosphate transport system permease protein UgpA</fullName>
    </recommendedName>
</protein>
<evidence type="ECO:0000256" key="8">
    <source>
        <dbReference type="ARBA" id="ARBA00022989"/>
    </source>
</evidence>
<dbReference type="InterPro" id="IPR050809">
    <property type="entry name" value="UgpAE/MalFG_permease"/>
</dbReference>
<gene>
    <name evidence="14" type="primary">ugpA</name>
    <name evidence="14" type="ORF">ABK249_03665</name>
</gene>
<keyword evidence="4 12" id="KW-0813">Transport</keyword>
<evidence type="ECO:0000256" key="12">
    <source>
        <dbReference type="RuleBase" id="RU363032"/>
    </source>
</evidence>
<feature type="transmembrane region" description="Helical" evidence="12">
    <location>
        <begin position="76"/>
        <end position="98"/>
    </location>
</feature>
<evidence type="ECO:0000256" key="11">
    <source>
        <dbReference type="ARBA" id="ARBA00040780"/>
    </source>
</evidence>
<dbReference type="EMBL" id="JBEAAL010000001">
    <property type="protein sequence ID" value="MEQ1404021.1"/>
    <property type="molecule type" value="Genomic_DNA"/>
</dbReference>
<feature type="transmembrane region" description="Helical" evidence="12">
    <location>
        <begin position="157"/>
        <end position="181"/>
    </location>
</feature>
<reference evidence="14 15" key="1">
    <citation type="submission" date="2024-05" db="EMBL/GenBank/DDBJ databases">
        <title>Neorhizobium sp. Rsf11, a plant growth promoting and heavy metal resistant PAH-degrader.</title>
        <authorList>
            <person name="Golubev S.N."/>
            <person name="Muratova A.Y."/>
            <person name="Markelova M.I."/>
        </authorList>
    </citation>
    <scope>NUCLEOTIDE SEQUENCE [LARGE SCALE GENOMIC DNA]</scope>
    <source>
        <strain evidence="14 15">Rsf11</strain>
    </source>
</reference>
<evidence type="ECO:0000256" key="5">
    <source>
        <dbReference type="ARBA" id="ARBA00022475"/>
    </source>
</evidence>
<evidence type="ECO:0000256" key="3">
    <source>
        <dbReference type="ARBA" id="ARBA00011557"/>
    </source>
</evidence>
<evidence type="ECO:0000256" key="10">
    <source>
        <dbReference type="ARBA" id="ARBA00037054"/>
    </source>
</evidence>
<comment type="subunit">
    <text evidence="3">The complex is composed of two ATP-binding proteins (UgpC), two transmembrane proteins (UgpA and UgpE) and a solute-binding protein (UgpB).</text>
</comment>
<evidence type="ECO:0000256" key="2">
    <source>
        <dbReference type="ARBA" id="ARBA00009306"/>
    </source>
</evidence>
<feature type="transmembrane region" description="Helical" evidence="12">
    <location>
        <begin position="267"/>
        <end position="288"/>
    </location>
</feature>
<dbReference type="NCBIfam" id="NF007852">
    <property type="entry name" value="PRK10561.1"/>
    <property type="match status" value="1"/>
</dbReference>
<keyword evidence="5" id="KW-1003">Cell membrane</keyword>
<dbReference type="Pfam" id="PF00528">
    <property type="entry name" value="BPD_transp_1"/>
    <property type="match status" value="1"/>
</dbReference>
<dbReference type="SUPFAM" id="SSF161098">
    <property type="entry name" value="MetI-like"/>
    <property type="match status" value="1"/>
</dbReference>
<dbReference type="PROSITE" id="PS50928">
    <property type="entry name" value="ABC_TM1"/>
    <property type="match status" value="1"/>
</dbReference>
<feature type="transmembrane region" description="Helical" evidence="12">
    <location>
        <begin position="12"/>
        <end position="31"/>
    </location>
</feature>
<dbReference type="Proteomes" id="UP001496627">
    <property type="component" value="Unassembled WGS sequence"/>
</dbReference>
<dbReference type="PANTHER" id="PTHR43227">
    <property type="entry name" value="BLL4140 PROTEIN"/>
    <property type="match status" value="1"/>
</dbReference>
<proteinExistence type="inferred from homology"/>
<dbReference type="Gene3D" id="1.10.3720.10">
    <property type="entry name" value="MetI-like"/>
    <property type="match status" value="1"/>
</dbReference>
<evidence type="ECO:0000256" key="4">
    <source>
        <dbReference type="ARBA" id="ARBA00022448"/>
    </source>
</evidence>
<comment type="similarity">
    <text evidence="2 12">Belongs to the binding-protein-dependent transport system permease family.</text>
</comment>
<organism evidence="14 15">
    <name type="scientific">Neorhizobium phenanthreniclasticum</name>
    <dbReference type="NCBI Taxonomy" id="3157917"/>
    <lineage>
        <taxon>Bacteria</taxon>
        <taxon>Pseudomonadati</taxon>
        <taxon>Pseudomonadota</taxon>
        <taxon>Alphaproteobacteria</taxon>
        <taxon>Hyphomicrobiales</taxon>
        <taxon>Rhizobiaceae</taxon>
        <taxon>Rhizobium/Agrobacterium group</taxon>
        <taxon>Neorhizobium</taxon>
    </lineage>
</organism>
<keyword evidence="6" id="KW-0997">Cell inner membrane</keyword>
<comment type="subcellular location">
    <subcellularLocation>
        <location evidence="1">Cell inner membrane</location>
        <topology evidence="1">Multi-pass membrane protein</topology>
    </subcellularLocation>
    <subcellularLocation>
        <location evidence="12">Cell membrane</location>
        <topology evidence="12">Multi-pass membrane protein</topology>
    </subcellularLocation>
</comment>